<dbReference type="STRING" id="1196031.A361_12900"/>
<keyword evidence="2" id="KW-0378">Hydrolase</keyword>
<dbReference type="eggNOG" id="COG2366">
    <property type="taxonomic scope" value="Bacteria"/>
</dbReference>
<evidence type="ECO:0000256" key="5">
    <source>
        <dbReference type="PIRSR" id="PIRSR001227-2"/>
    </source>
</evidence>
<protein>
    <submittedName>
        <fullName evidence="7">Beta-lactam antibiotic acylase</fullName>
    </submittedName>
</protein>
<dbReference type="PIRSF" id="PIRSF001227">
    <property type="entry name" value="Pen_acylase"/>
    <property type="match status" value="1"/>
</dbReference>
<dbReference type="InterPro" id="IPR023343">
    <property type="entry name" value="Penicillin_amidase_dom1"/>
</dbReference>
<dbReference type="GO" id="GO:0046872">
    <property type="term" value="F:metal ion binding"/>
    <property type="evidence" value="ECO:0007669"/>
    <property type="project" value="UniProtKB-KW"/>
</dbReference>
<dbReference type="CDD" id="cd03747">
    <property type="entry name" value="Ntn_PGA_like"/>
    <property type="match status" value="1"/>
</dbReference>
<dbReference type="SUPFAM" id="SSF56235">
    <property type="entry name" value="N-terminal nucleophile aminohydrolases (Ntn hydrolases)"/>
    <property type="match status" value="1"/>
</dbReference>
<keyword evidence="5" id="KW-0479">Metal-binding</keyword>
<keyword evidence="5" id="KW-0106">Calcium</keyword>
<accession>A0A160MBP8</accession>
<dbReference type="PANTHER" id="PTHR34218:SF4">
    <property type="entry name" value="ACYL-HOMOSERINE LACTONE ACYLASE QUIP"/>
    <property type="match status" value="1"/>
</dbReference>
<dbReference type="GO" id="GO:0016811">
    <property type="term" value="F:hydrolase activity, acting on carbon-nitrogen (but not peptide) bonds, in linear amides"/>
    <property type="evidence" value="ECO:0007669"/>
    <property type="project" value="InterPro"/>
</dbReference>
<feature type="binding site" evidence="5">
    <location>
        <position position="332"/>
    </location>
    <ligand>
        <name>Ca(2+)</name>
        <dbReference type="ChEBI" id="CHEBI:29108"/>
    </ligand>
</feature>
<evidence type="ECO:0000256" key="3">
    <source>
        <dbReference type="ARBA" id="ARBA00023145"/>
    </source>
</evidence>
<dbReference type="Gene3D" id="3.60.20.10">
    <property type="entry name" value="Glutamine Phosphoribosylpyrophosphate, subunit 1, domain 1"/>
    <property type="match status" value="1"/>
</dbReference>
<dbReference type="PANTHER" id="PTHR34218">
    <property type="entry name" value="PEPTIDASE S45 PENICILLIN AMIDASE"/>
    <property type="match status" value="1"/>
</dbReference>
<evidence type="ECO:0000313" key="8">
    <source>
        <dbReference type="Proteomes" id="UP000077856"/>
    </source>
</evidence>
<gene>
    <name evidence="7" type="ORF">A361_12900</name>
</gene>
<sequence>MGGHIGVQLKPKSKWKKYSLWTFAIILVLLAAAFFVMFGYLSLSIPKTEGEIKIGYISADVRVNRDGNGVPHILADNERDLFIAQGYVQAQDRLFQMDLSRRQASGRLSEVIGEGAVENDKYFRTLGLRRAAEASYEAYSPEAKKILGWFAEGVNLYIKEVKDTGKWPPEFSILGYKPEEWTPVDSLTIGKYMAYDLGGHWESQAFRYYLLQHFPEDKAYELFPSYPEEAPYIIGKHNLNIEESFANAITPPEFNGSNNWAAAGSKTASGKPILADDPHLSLSTPSIWYQMHLQSPEMNVSGVIFAGIPGIILGHNENIAWGVTNTGPDVQDLYIEKRNPANKNEFLFNEKWEKAEIIEEPIKVKDKETISYQVTITRHGPVISEFAADSGKDTVLSLQWTALEPSKELEAILKMNKSSDWHQFEEALELFHTPAQNFVFASPDGTIAYKANGKIPIRKKGDGLLPVPGWSDEYGWESYIPYDQLPKAINPREGYISTANNKVMDDSYPYHISHDWAQPYRQMRIQEFLKSKDELTAEDMMSLQMDQKNLQAEEFIPIFLSEIREPSSNLEKEALSALSKWDYNDSKDGAAPLIFNLWMKSISDVLFEDEITPEMRKLFKGQKQAVDELLRNAAKGRVSRWIEEKGGLEEVLSRSLSSAVKKAADLQGNNLSEWKWGDYHQLAFSHPLSSVKPLNFLFNREGRIPVGGSSVTVQAAANKEDGTVNHGGSWRFVMDTQNMNTAYHLVGPGQSGHPLSQWYHDQLNGWAEGNYHKTALNEERTKHTLLLKP</sequence>
<dbReference type="Gene3D" id="1.10.1400.10">
    <property type="match status" value="1"/>
</dbReference>
<evidence type="ECO:0000256" key="1">
    <source>
        <dbReference type="ARBA" id="ARBA00006586"/>
    </source>
</evidence>
<dbReference type="AlphaFoldDB" id="A0A160MBP8"/>
<dbReference type="Proteomes" id="UP000077856">
    <property type="component" value="Chromosome"/>
</dbReference>
<evidence type="ECO:0000256" key="6">
    <source>
        <dbReference type="SAM" id="Phobius"/>
    </source>
</evidence>
<feature type="binding site" evidence="5">
    <location>
        <position position="329"/>
    </location>
    <ligand>
        <name>Ca(2+)</name>
        <dbReference type="ChEBI" id="CHEBI:29108"/>
    </ligand>
</feature>
<evidence type="ECO:0000256" key="2">
    <source>
        <dbReference type="ARBA" id="ARBA00022801"/>
    </source>
</evidence>
<reference evidence="7 8" key="1">
    <citation type="submission" date="2016-04" db="EMBL/GenBank/DDBJ databases">
        <title>Complete genome sequence of Bacillus oceanisediminis strain 2691.</title>
        <authorList>
            <person name="Jeong H."/>
            <person name="Kim H.J."/>
            <person name="Lee D.-W."/>
        </authorList>
    </citation>
    <scope>NUCLEOTIDE SEQUENCE [LARGE SCALE GENOMIC DNA]</scope>
    <source>
        <strain evidence="7 8">2691</strain>
    </source>
</reference>
<comment type="cofactor">
    <cofactor evidence="5">
        <name>Ca(2+)</name>
        <dbReference type="ChEBI" id="CHEBI:29108"/>
    </cofactor>
    <text evidence="5">Binds 1 Ca(2+) ion per dimer.</text>
</comment>
<keyword evidence="6" id="KW-1133">Transmembrane helix</keyword>
<name>A0A160MBP8_9BACI</name>
<dbReference type="InterPro" id="IPR014395">
    <property type="entry name" value="Pen/GL7ACA/AHL_acylase"/>
</dbReference>
<dbReference type="InterPro" id="IPR002692">
    <property type="entry name" value="S45"/>
</dbReference>
<dbReference type="InterPro" id="IPR029055">
    <property type="entry name" value="Ntn_hydrolases_N"/>
</dbReference>
<proteinExistence type="inferred from homology"/>
<dbReference type="KEGG" id="bon:A361_12900"/>
<feature type="transmembrane region" description="Helical" evidence="6">
    <location>
        <begin position="20"/>
        <end position="43"/>
    </location>
</feature>
<organism evidence="7 8">
    <name type="scientific">Cytobacillus oceanisediminis 2691</name>
    <dbReference type="NCBI Taxonomy" id="1196031"/>
    <lineage>
        <taxon>Bacteria</taxon>
        <taxon>Bacillati</taxon>
        <taxon>Bacillota</taxon>
        <taxon>Bacilli</taxon>
        <taxon>Bacillales</taxon>
        <taxon>Bacillaceae</taxon>
        <taxon>Cytobacillus</taxon>
    </lineage>
</organism>
<dbReference type="Gene3D" id="1.10.439.10">
    <property type="entry name" value="Penicillin Amidohydrolase, domain 1"/>
    <property type="match status" value="1"/>
</dbReference>
<evidence type="ECO:0000313" key="7">
    <source>
        <dbReference type="EMBL" id="AND40003.1"/>
    </source>
</evidence>
<dbReference type="InterPro" id="IPR043147">
    <property type="entry name" value="Penicillin_amidase_A-knob"/>
</dbReference>
<comment type="similarity">
    <text evidence="1">Belongs to the peptidase S45 family.</text>
</comment>
<keyword evidence="6" id="KW-0812">Transmembrane</keyword>
<dbReference type="EMBL" id="CP015506">
    <property type="protein sequence ID" value="AND40003.1"/>
    <property type="molecule type" value="Genomic_DNA"/>
</dbReference>
<dbReference type="Pfam" id="PF01804">
    <property type="entry name" value="Penicil_amidase"/>
    <property type="match status" value="1"/>
</dbReference>
<feature type="active site" description="Nucleophile" evidence="4">
    <location>
        <position position="257"/>
    </location>
</feature>
<evidence type="ECO:0000256" key="4">
    <source>
        <dbReference type="PIRSR" id="PIRSR001227-1"/>
    </source>
</evidence>
<dbReference type="Gene3D" id="2.30.120.10">
    <property type="match status" value="1"/>
</dbReference>
<keyword evidence="3" id="KW-0865">Zymogen</keyword>
<dbReference type="InterPro" id="IPR043146">
    <property type="entry name" value="Penicillin_amidase_N_B-knob"/>
</dbReference>
<dbReference type="GO" id="GO:0017000">
    <property type="term" value="P:antibiotic biosynthetic process"/>
    <property type="evidence" value="ECO:0007669"/>
    <property type="project" value="InterPro"/>
</dbReference>
<keyword evidence="6" id="KW-0472">Membrane</keyword>